<dbReference type="OrthoDB" id="10028556at2759"/>
<organism evidence="10 11">
    <name type="scientific">Nezara viridula</name>
    <name type="common">Southern green stink bug</name>
    <name type="synonym">Cimex viridulus</name>
    <dbReference type="NCBI Taxonomy" id="85310"/>
    <lineage>
        <taxon>Eukaryota</taxon>
        <taxon>Metazoa</taxon>
        <taxon>Ecdysozoa</taxon>
        <taxon>Arthropoda</taxon>
        <taxon>Hexapoda</taxon>
        <taxon>Insecta</taxon>
        <taxon>Pterygota</taxon>
        <taxon>Neoptera</taxon>
        <taxon>Paraneoptera</taxon>
        <taxon>Hemiptera</taxon>
        <taxon>Heteroptera</taxon>
        <taxon>Panheteroptera</taxon>
        <taxon>Pentatomomorpha</taxon>
        <taxon>Pentatomoidea</taxon>
        <taxon>Pentatomidae</taxon>
        <taxon>Pentatominae</taxon>
        <taxon>Nezara</taxon>
    </lineage>
</organism>
<evidence type="ECO:0000313" key="10">
    <source>
        <dbReference type="EMBL" id="CAH1390682.1"/>
    </source>
</evidence>
<dbReference type="EMBL" id="OV725077">
    <property type="protein sequence ID" value="CAH1390682.1"/>
    <property type="molecule type" value="Genomic_DNA"/>
</dbReference>
<evidence type="ECO:0000256" key="1">
    <source>
        <dbReference type="ARBA" id="ARBA00004123"/>
    </source>
</evidence>
<evidence type="ECO:0000256" key="6">
    <source>
        <dbReference type="ARBA" id="ARBA00023242"/>
    </source>
</evidence>
<reference evidence="10" key="1">
    <citation type="submission" date="2022-01" db="EMBL/GenBank/DDBJ databases">
        <authorList>
            <person name="King R."/>
        </authorList>
    </citation>
    <scope>NUCLEOTIDE SEQUENCE</scope>
</reference>
<evidence type="ECO:0000259" key="9">
    <source>
        <dbReference type="Pfam" id="PF04905"/>
    </source>
</evidence>
<keyword evidence="3" id="KW-0678">Repressor</keyword>
<sequence>MDYPLPERTPPLTAGQPLQPKILSRNANGTIVWTSSPSNEAELQLYRVMQRASLLAYYDTLLEMGGDDVQQLCEAGEEEFLEIMALVGMASKPLHVRRLQKALQEWLTNPSMFRSPLVPGGGFSPRPVPPLVTSPQPLAVAPQTAPTPPSQPPQSPSPARVATPQLLVEVAQGSPGSQSPGSPQQPPPVLLEVQVSRLAEAAQALVNSLPRLEPKSHTAKRKMSKDLEQVLSMPEDDPKRMELIRKYAAIYGRFDCKRKPEKPLTLHEVSVNEAAAQICRYRPALLTRRDELFPLARQVVRDSGYHYSKGHSKSYAKTPFNGEQPPLKRSRLENYSPDYEEALKRRQERLDQIAEELRSVKEKTDDLLNKEDSGQAEVEALSSRRQQLLTEQTQLVNQSLQPNRLYRQNSSGKILYVDPDRPDTDDTDSQLSFSNESSPLPEMSDSRDSTNREVDEGSPGKAQNNESDDDISEKESSRDAGQNDDDGYENSFYQENKVKVISSSGGHIIAVANPALSMSPAISLENGRTPILNKDGLSPIDPKIS</sequence>
<feature type="compositionally biased region" description="Low complexity" evidence="7">
    <location>
        <begin position="135"/>
        <end position="144"/>
    </location>
</feature>
<dbReference type="FunFam" id="1.20.120.2010:FF:000001">
    <property type="entry name" value="NGFI-A-binding protein 1 isoform X1"/>
    <property type="match status" value="1"/>
</dbReference>
<dbReference type="InterPro" id="IPR039040">
    <property type="entry name" value="NAB_fam"/>
</dbReference>
<comment type="similarity">
    <text evidence="2">Belongs to the NAB family.</text>
</comment>
<evidence type="ECO:0000313" key="11">
    <source>
        <dbReference type="Proteomes" id="UP001152798"/>
    </source>
</evidence>
<protein>
    <recommendedName>
        <fullName evidence="12">NGFI-A-binding protein 1</fullName>
    </recommendedName>
</protein>
<accession>A0A9P0E1J4</accession>
<dbReference type="PANTHER" id="PTHR12623">
    <property type="entry name" value="NGFI-A BINDING PROTEIN"/>
    <property type="match status" value="1"/>
</dbReference>
<feature type="region of interest" description="Disordered" evidence="7">
    <location>
        <begin position="414"/>
        <end position="490"/>
    </location>
</feature>
<dbReference type="Pfam" id="PF04905">
    <property type="entry name" value="NCD2"/>
    <property type="match status" value="1"/>
</dbReference>
<evidence type="ECO:0000256" key="2">
    <source>
        <dbReference type="ARBA" id="ARBA00008864"/>
    </source>
</evidence>
<evidence type="ECO:0000256" key="7">
    <source>
        <dbReference type="SAM" id="MobiDB-lite"/>
    </source>
</evidence>
<dbReference type="InterPro" id="IPR006988">
    <property type="entry name" value="Nab_N"/>
</dbReference>
<feature type="compositionally biased region" description="Basic and acidic residues" evidence="7">
    <location>
        <begin position="444"/>
        <end position="455"/>
    </location>
</feature>
<evidence type="ECO:0000256" key="3">
    <source>
        <dbReference type="ARBA" id="ARBA00022491"/>
    </source>
</evidence>
<keyword evidence="11" id="KW-1185">Reference proteome</keyword>
<dbReference type="InterPro" id="IPR006989">
    <property type="entry name" value="NAB_co-repressor_dom"/>
</dbReference>
<gene>
    <name evidence="10" type="ORF">NEZAVI_LOCUS1846</name>
</gene>
<dbReference type="AlphaFoldDB" id="A0A9P0E1J4"/>
<feature type="compositionally biased region" description="Basic and acidic residues" evidence="7">
    <location>
        <begin position="363"/>
        <end position="373"/>
    </location>
</feature>
<comment type="subcellular location">
    <subcellularLocation>
        <location evidence="1">Nucleus</location>
    </subcellularLocation>
</comment>
<feature type="compositionally biased region" description="Polar residues" evidence="7">
    <location>
        <begin position="429"/>
        <end position="438"/>
    </location>
</feature>
<feature type="domain" description="Nab N-terminal" evidence="8">
    <location>
        <begin position="37"/>
        <end position="113"/>
    </location>
</feature>
<dbReference type="PANTHER" id="PTHR12623:SF10">
    <property type="entry name" value="NGFI-A-BINDING PROTEIN HOMOLOG"/>
    <property type="match status" value="1"/>
</dbReference>
<dbReference type="GO" id="GO:0045892">
    <property type="term" value="P:negative regulation of DNA-templated transcription"/>
    <property type="evidence" value="ECO:0007669"/>
    <property type="project" value="InterPro"/>
</dbReference>
<name>A0A9P0E1J4_NEZVI</name>
<evidence type="ECO:0008006" key="12">
    <source>
        <dbReference type="Google" id="ProtNLM"/>
    </source>
</evidence>
<dbReference type="Proteomes" id="UP001152798">
    <property type="component" value="Chromosome 1"/>
</dbReference>
<evidence type="ECO:0000256" key="4">
    <source>
        <dbReference type="ARBA" id="ARBA00023015"/>
    </source>
</evidence>
<dbReference type="InterPro" id="IPR038398">
    <property type="entry name" value="NCD2_sf"/>
</dbReference>
<keyword evidence="4" id="KW-0805">Transcription regulation</keyword>
<dbReference type="Pfam" id="PF04904">
    <property type="entry name" value="SAM_NCD1"/>
    <property type="match status" value="1"/>
</dbReference>
<keyword evidence="6" id="KW-0539">Nucleus</keyword>
<evidence type="ECO:0000256" key="5">
    <source>
        <dbReference type="ARBA" id="ARBA00023163"/>
    </source>
</evidence>
<dbReference type="GO" id="GO:0003712">
    <property type="term" value="F:transcription coregulator activity"/>
    <property type="evidence" value="ECO:0007669"/>
    <property type="project" value="InterPro"/>
</dbReference>
<feature type="region of interest" description="Disordered" evidence="7">
    <location>
        <begin position="526"/>
        <end position="545"/>
    </location>
</feature>
<proteinExistence type="inferred from homology"/>
<feature type="region of interest" description="Disordered" evidence="7">
    <location>
        <begin position="306"/>
        <end position="334"/>
    </location>
</feature>
<dbReference type="GO" id="GO:0005634">
    <property type="term" value="C:nucleus"/>
    <property type="evidence" value="ECO:0007669"/>
    <property type="project" value="UniProtKB-SubCell"/>
</dbReference>
<feature type="region of interest" description="Disordered" evidence="7">
    <location>
        <begin position="363"/>
        <end position="383"/>
    </location>
</feature>
<evidence type="ECO:0000259" key="8">
    <source>
        <dbReference type="Pfam" id="PF04904"/>
    </source>
</evidence>
<feature type="compositionally biased region" description="Pro residues" evidence="7">
    <location>
        <begin position="145"/>
        <end position="156"/>
    </location>
</feature>
<feature type="domain" description="NAB co-repressor" evidence="9">
    <location>
        <begin position="190"/>
        <end position="313"/>
    </location>
</feature>
<keyword evidence="5" id="KW-0804">Transcription</keyword>
<dbReference type="Gene3D" id="1.20.120.2010">
    <property type="entry name" value="NAB conserved domain 2"/>
    <property type="match status" value="1"/>
</dbReference>
<feature type="region of interest" description="Disordered" evidence="7">
    <location>
        <begin position="118"/>
        <end position="160"/>
    </location>
</feature>